<sequence length="116" mass="13386">MGPAATQVHWSDDYCDNYDALSQQSFMELKQVPLNYNNSTGECPINNTQSNLEDTALDYETDNERSMTVCNHEYYTLLDNVLSNLPKTLYIGKLLQLCDKKDDDISTYRNMLYKHA</sequence>
<accession>A0A9D3Y1F0</accession>
<protein>
    <submittedName>
        <fullName evidence="1">Uncharacterized protein</fullName>
    </submittedName>
</protein>
<evidence type="ECO:0000313" key="2">
    <source>
        <dbReference type="Proteomes" id="UP000828390"/>
    </source>
</evidence>
<reference evidence="1" key="2">
    <citation type="submission" date="2020-11" db="EMBL/GenBank/DDBJ databases">
        <authorList>
            <person name="McCartney M.A."/>
            <person name="Auch B."/>
            <person name="Kono T."/>
            <person name="Mallez S."/>
            <person name="Becker A."/>
            <person name="Gohl D.M."/>
            <person name="Silverstein K.A.T."/>
            <person name="Koren S."/>
            <person name="Bechman K.B."/>
            <person name="Herman A."/>
            <person name="Abrahante J.E."/>
            <person name="Garbe J."/>
        </authorList>
    </citation>
    <scope>NUCLEOTIDE SEQUENCE</scope>
    <source>
        <strain evidence="1">Duluth1</strain>
        <tissue evidence="1">Whole animal</tissue>
    </source>
</reference>
<proteinExistence type="predicted"/>
<reference evidence="1" key="1">
    <citation type="journal article" date="2019" name="bioRxiv">
        <title>The Genome of the Zebra Mussel, Dreissena polymorpha: A Resource for Invasive Species Research.</title>
        <authorList>
            <person name="McCartney M.A."/>
            <person name="Auch B."/>
            <person name="Kono T."/>
            <person name="Mallez S."/>
            <person name="Zhang Y."/>
            <person name="Obille A."/>
            <person name="Becker A."/>
            <person name="Abrahante J.E."/>
            <person name="Garbe J."/>
            <person name="Badalamenti J.P."/>
            <person name="Herman A."/>
            <person name="Mangelson H."/>
            <person name="Liachko I."/>
            <person name="Sullivan S."/>
            <person name="Sone E.D."/>
            <person name="Koren S."/>
            <person name="Silverstein K.A.T."/>
            <person name="Beckman K.B."/>
            <person name="Gohl D.M."/>
        </authorList>
    </citation>
    <scope>NUCLEOTIDE SEQUENCE</scope>
    <source>
        <strain evidence="1">Duluth1</strain>
        <tissue evidence="1">Whole animal</tissue>
    </source>
</reference>
<organism evidence="1 2">
    <name type="scientific">Dreissena polymorpha</name>
    <name type="common">Zebra mussel</name>
    <name type="synonym">Mytilus polymorpha</name>
    <dbReference type="NCBI Taxonomy" id="45954"/>
    <lineage>
        <taxon>Eukaryota</taxon>
        <taxon>Metazoa</taxon>
        <taxon>Spiralia</taxon>
        <taxon>Lophotrochozoa</taxon>
        <taxon>Mollusca</taxon>
        <taxon>Bivalvia</taxon>
        <taxon>Autobranchia</taxon>
        <taxon>Heteroconchia</taxon>
        <taxon>Euheterodonta</taxon>
        <taxon>Imparidentia</taxon>
        <taxon>Neoheterodontei</taxon>
        <taxon>Myida</taxon>
        <taxon>Dreissenoidea</taxon>
        <taxon>Dreissenidae</taxon>
        <taxon>Dreissena</taxon>
    </lineage>
</organism>
<keyword evidence="2" id="KW-1185">Reference proteome</keyword>
<gene>
    <name evidence="1" type="ORF">DPMN_193995</name>
</gene>
<comment type="caution">
    <text evidence="1">The sequence shown here is derived from an EMBL/GenBank/DDBJ whole genome shotgun (WGS) entry which is preliminary data.</text>
</comment>
<dbReference type="AlphaFoldDB" id="A0A9D3Y1F0"/>
<dbReference type="Proteomes" id="UP000828390">
    <property type="component" value="Unassembled WGS sequence"/>
</dbReference>
<evidence type="ECO:0000313" key="1">
    <source>
        <dbReference type="EMBL" id="KAH3690196.1"/>
    </source>
</evidence>
<name>A0A9D3Y1F0_DREPO</name>
<dbReference type="EMBL" id="JAIWYP010000074">
    <property type="protein sequence ID" value="KAH3690196.1"/>
    <property type="molecule type" value="Genomic_DNA"/>
</dbReference>